<dbReference type="RefSeq" id="WP_039632153.1">
    <property type="nucleotide sequence ID" value="NZ_AYSO01000015.1"/>
</dbReference>
<name>A0A0C1U318_9CLOT</name>
<dbReference type="AlphaFoldDB" id="A0A0C1U318"/>
<accession>A0A0C1U318</accession>
<dbReference type="EMBL" id="AYSO01000015">
    <property type="protein sequence ID" value="KIE47239.1"/>
    <property type="molecule type" value="Genomic_DNA"/>
</dbReference>
<sequence>MGKYIKLKMELSKNYKEIAAIIAKDYVIYGSYYKLSLIYGTGKANLYRLVKSHLEYIQEHYPEIYKEYSLKIKENNKKGIKNKKSEESRRKQRDYLLYFDSKVFEELPKQIEYDDFLSWCVKFNTGELTGVDLINMAEKNGIRVVS</sequence>
<organism evidence="1 2">
    <name type="scientific">Clostridium argentinense CDC 2741</name>
    <dbReference type="NCBI Taxonomy" id="1418104"/>
    <lineage>
        <taxon>Bacteria</taxon>
        <taxon>Bacillati</taxon>
        <taxon>Bacillota</taxon>
        <taxon>Clostridia</taxon>
        <taxon>Eubacteriales</taxon>
        <taxon>Clostridiaceae</taxon>
        <taxon>Clostridium</taxon>
    </lineage>
</organism>
<gene>
    <name evidence="1" type="ORF">U732_1272</name>
</gene>
<evidence type="ECO:0000313" key="1">
    <source>
        <dbReference type="EMBL" id="KIE47239.1"/>
    </source>
</evidence>
<proteinExistence type="predicted"/>
<dbReference type="OrthoDB" id="1966941at2"/>
<protein>
    <submittedName>
        <fullName evidence="1">Uncharacterized protein</fullName>
    </submittedName>
</protein>
<evidence type="ECO:0000313" key="2">
    <source>
        <dbReference type="Proteomes" id="UP000031366"/>
    </source>
</evidence>
<comment type="caution">
    <text evidence="1">The sequence shown here is derived from an EMBL/GenBank/DDBJ whole genome shotgun (WGS) entry which is preliminary data.</text>
</comment>
<keyword evidence="2" id="KW-1185">Reference proteome</keyword>
<reference evidence="1 2" key="1">
    <citation type="journal article" date="2015" name="Infect. Genet. Evol.">
        <title>Genomic sequences of six botulinum neurotoxin-producing strains representing three clostridial species illustrate the mobility and diversity of botulinum neurotoxin genes.</title>
        <authorList>
            <person name="Smith T.J."/>
            <person name="Hill K.K."/>
            <person name="Xie G."/>
            <person name="Foley B.T."/>
            <person name="Williamson C.H."/>
            <person name="Foster J.T."/>
            <person name="Johnson S.L."/>
            <person name="Chertkov O."/>
            <person name="Teshima H."/>
            <person name="Gibbons H.S."/>
            <person name="Johnsky L.A."/>
            <person name="Karavis M.A."/>
            <person name="Smith L.A."/>
        </authorList>
    </citation>
    <scope>NUCLEOTIDE SEQUENCE [LARGE SCALE GENOMIC DNA]</scope>
    <source>
        <strain evidence="1 2">CDC 2741</strain>
    </source>
</reference>
<dbReference type="Proteomes" id="UP000031366">
    <property type="component" value="Unassembled WGS sequence"/>
</dbReference>